<name>A0A9X2G976_9ACTN</name>
<dbReference type="InterPro" id="IPR013762">
    <property type="entry name" value="Integrase-like_cat_sf"/>
</dbReference>
<feature type="domain" description="Tyr recombinase" evidence="5">
    <location>
        <begin position="119"/>
        <end position="314"/>
    </location>
</feature>
<dbReference type="Gene3D" id="1.10.150.130">
    <property type="match status" value="1"/>
</dbReference>
<keyword evidence="3" id="KW-0233">DNA recombination</keyword>
<evidence type="ECO:0000313" key="8">
    <source>
        <dbReference type="Proteomes" id="UP001139648"/>
    </source>
</evidence>
<dbReference type="SUPFAM" id="SSF56349">
    <property type="entry name" value="DNA breaking-rejoining enzymes"/>
    <property type="match status" value="1"/>
</dbReference>
<evidence type="ECO:0000256" key="3">
    <source>
        <dbReference type="ARBA" id="ARBA00023172"/>
    </source>
</evidence>
<dbReference type="Proteomes" id="UP001139648">
    <property type="component" value="Unassembled WGS sequence"/>
</dbReference>
<dbReference type="Gene3D" id="1.10.443.10">
    <property type="entry name" value="Intergrase catalytic core"/>
    <property type="match status" value="1"/>
</dbReference>
<reference evidence="7" key="1">
    <citation type="submission" date="2022-06" db="EMBL/GenBank/DDBJ databases">
        <title>Sequencing the genomes of 1000 actinobacteria strains.</title>
        <authorList>
            <person name="Klenk H.-P."/>
        </authorList>
    </citation>
    <scope>NUCLEOTIDE SEQUENCE</scope>
    <source>
        <strain evidence="7">DSM 46694</strain>
    </source>
</reference>
<evidence type="ECO:0000256" key="2">
    <source>
        <dbReference type="ARBA" id="ARBA00023125"/>
    </source>
</evidence>
<proteinExistence type="inferred from homology"/>
<dbReference type="PANTHER" id="PTHR30349">
    <property type="entry name" value="PHAGE INTEGRASE-RELATED"/>
    <property type="match status" value="1"/>
</dbReference>
<dbReference type="EMBL" id="JAMZEB010000001">
    <property type="protein sequence ID" value="MCP2353382.1"/>
    <property type="molecule type" value="Genomic_DNA"/>
</dbReference>
<dbReference type="GO" id="GO:0015074">
    <property type="term" value="P:DNA integration"/>
    <property type="evidence" value="ECO:0007669"/>
    <property type="project" value="InterPro"/>
</dbReference>
<comment type="caution">
    <text evidence="7">The sequence shown here is derived from an EMBL/GenBank/DDBJ whole genome shotgun (WGS) entry which is preliminary data.</text>
</comment>
<dbReference type="InterPro" id="IPR011010">
    <property type="entry name" value="DNA_brk_join_enz"/>
</dbReference>
<evidence type="ECO:0000256" key="1">
    <source>
        <dbReference type="ARBA" id="ARBA00008857"/>
    </source>
</evidence>
<dbReference type="Pfam" id="PF00589">
    <property type="entry name" value="Phage_integrase"/>
    <property type="match status" value="2"/>
</dbReference>
<dbReference type="GO" id="GO:0003677">
    <property type="term" value="F:DNA binding"/>
    <property type="evidence" value="ECO:0007669"/>
    <property type="project" value="UniProtKB-UniRule"/>
</dbReference>
<sequence length="323" mass="35664">MTAAAAKVTAIRGAGATLADAADEFLATHRVANPNTHRAYASAVDRTIAALGGRDRLLADVADAEIGDALTLLWGGCAPATWNRNRAAVSSWLTWCQAKKNWVAPSVPAAAERRRENVDHTKAVSKTTIERLLSRRDLPLREKTLYRMLYETAARAAEILSLNVEDLDLENRRAPLRSKGGDVEWVYWDAGTARLLPRLLRLPDGHAGAHPDGPVRTRGPLFLAERKPVPARRPGPEHICPLTGRPRLGYNRVRVLMERYLGLDPHQLRHSAATHLGEQKVPLQLIMAKTRHKNPRTAMRYTRPGAEAVAEITGILAPPRRTH</sequence>
<keyword evidence="2 4" id="KW-0238">DNA-binding</keyword>
<dbReference type="PANTHER" id="PTHR30349:SF41">
    <property type="entry name" value="INTEGRASE_RECOMBINASE PROTEIN MJ0367-RELATED"/>
    <property type="match status" value="1"/>
</dbReference>
<organism evidence="7 8">
    <name type="scientific">Nonomuraea thailandensis</name>
    <dbReference type="NCBI Taxonomy" id="1188745"/>
    <lineage>
        <taxon>Bacteria</taxon>
        <taxon>Bacillati</taxon>
        <taxon>Actinomycetota</taxon>
        <taxon>Actinomycetes</taxon>
        <taxon>Streptosporangiales</taxon>
        <taxon>Streptosporangiaceae</taxon>
        <taxon>Nonomuraea</taxon>
    </lineage>
</organism>
<comment type="similarity">
    <text evidence="1">Belongs to the 'phage' integrase family.</text>
</comment>
<evidence type="ECO:0000256" key="4">
    <source>
        <dbReference type="PROSITE-ProRule" id="PRU01248"/>
    </source>
</evidence>
<feature type="domain" description="Core-binding (CB)" evidence="6">
    <location>
        <begin position="16"/>
        <end position="97"/>
    </location>
</feature>
<protein>
    <submittedName>
        <fullName evidence="7">Integrase</fullName>
    </submittedName>
</protein>
<accession>A0A9X2G976</accession>
<evidence type="ECO:0000259" key="6">
    <source>
        <dbReference type="PROSITE" id="PS51900"/>
    </source>
</evidence>
<dbReference type="AlphaFoldDB" id="A0A9X2G976"/>
<dbReference type="PROSITE" id="PS51898">
    <property type="entry name" value="TYR_RECOMBINASE"/>
    <property type="match status" value="1"/>
</dbReference>
<dbReference type="InterPro" id="IPR044068">
    <property type="entry name" value="CB"/>
</dbReference>
<dbReference type="InterPro" id="IPR050090">
    <property type="entry name" value="Tyrosine_recombinase_XerCD"/>
</dbReference>
<dbReference type="CDD" id="cd00397">
    <property type="entry name" value="DNA_BRE_C"/>
    <property type="match status" value="1"/>
</dbReference>
<dbReference type="InterPro" id="IPR002104">
    <property type="entry name" value="Integrase_catalytic"/>
</dbReference>
<gene>
    <name evidence="7" type="ORF">HD597_000402</name>
</gene>
<evidence type="ECO:0000313" key="7">
    <source>
        <dbReference type="EMBL" id="MCP2353382.1"/>
    </source>
</evidence>
<evidence type="ECO:0000259" key="5">
    <source>
        <dbReference type="PROSITE" id="PS51898"/>
    </source>
</evidence>
<keyword evidence="8" id="KW-1185">Reference proteome</keyword>
<dbReference type="RefSeq" id="WP_253739892.1">
    <property type="nucleotide sequence ID" value="NZ_BAABKA010000075.1"/>
</dbReference>
<dbReference type="PROSITE" id="PS51900">
    <property type="entry name" value="CB"/>
    <property type="match status" value="1"/>
</dbReference>
<dbReference type="GO" id="GO:0006310">
    <property type="term" value="P:DNA recombination"/>
    <property type="evidence" value="ECO:0007669"/>
    <property type="project" value="UniProtKB-KW"/>
</dbReference>
<dbReference type="InterPro" id="IPR010998">
    <property type="entry name" value="Integrase_recombinase_N"/>
</dbReference>